<evidence type="ECO:0000313" key="1">
    <source>
        <dbReference type="EMBL" id="CAB5214123.1"/>
    </source>
</evidence>
<sequence>MGPKCQQEMINYELVHHNQLREMYNKRADDSISYESWFVARYSIVNNTFLTDDEILYLIELKSYITRNYLQLCTLHNAHINLGTDIKLFPYFIQHFNTLYNK</sequence>
<organism evidence="1">
    <name type="scientific">uncultured Caudovirales phage</name>
    <dbReference type="NCBI Taxonomy" id="2100421"/>
    <lineage>
        <taxon>Viruses</taxon>
        <taxon>Duplodnaviria</taxon>
        <taxon>Heunggongvirae</taxon>
        <taxon>Uroviricota</taxon>
        <taxon>Caudoviricetes</taxon>
        <taxon>Peduoviridae</taxon>
        <taxon>Maltschvirus</taxon>
        <taxon>Maltschvirus maltsch</taxon>
    </lineage>
</organism>
<protein>
    <submittedName>
        <fullName evidence="1">Uncharacterized protein</fullName>
    </submittedName>
</protein>
<gene>
    <name evidence="1" type="ORF">UFOVP185_19</name>
</gene>
<reference evidence="1" key="1">
    <citation type="submission" date="2020-05" db="EMBL/GenBank/DDBJ databases">
        <authorList>
            <person name="Chiriac C."/>
            <person name="Salcher M."/>
            <person name="Ghai R."/>
            <person name="Kavagutti S V."/>
        </authorList>
    </citation>
    <scope>NUCLEOTIDE SEQUENCE</scope>
</reference>
<accession>A0A6J7WGS4</accession>
<proteinExistence type="predicted"/>
<name>A0A6J7WGS4_9CAUD</name>
<dbReference type="EMBL" id="LR798242">
    <property type="protein sequence ID" value="CAB5214123.1"/>
    <property type="molecule type" value="Genomic_DNA"/>
</dbReference>